<feature type="region of interest" description="Disordered" evidence="1">
    <location>
        <begin position="90"/>
        <end position="140"/>
    </location>
</feature>
<gene>
    <name evidence="2" type="ORF">D9C73_021058</name>
</gene>
<sequence>MTETPTCPLCPNRGTPEARPKLLQGGGTDGGSRNTVPRKGLAPEDRTMAGLSREEAFEKKLANANRGWVQQPDLFSEPVCEVKCVNFQSESRDTVQQQQEEEEREEEEVVVEKEEEEEEVEKPGTTDKQQQTPATADILPQALRVMRLIRRPVR</sequence>
<feature type="compositionally biased region" description="Acidic residues" evidence="1">
    <location>
        <begin position="99"/>
        <end position="120"/>
    </location>
</feature>
<accession>A0A4U5VFE9</accession>
<keyword evidence="3" id="KW-1185">Reference proteome</keyword>
<name>A0A4U5VFE9_COLLU</name>
<organism evidence="2 3">
    <name type="scientific">Collichthys lucidus</name>
    <name type="common">Big head croaker</name>
    <name type="synonym">Sciaena lucida</name>
    <dbReference type="NCBI Taxonomy" id="240159"/>
    <lineage>
        <taxon>Eukaryota</taxon>
        <taxon>Metazoa</taxon>
        <taxon>Chordata</taxon>
        <taxon>Craniata</taxon>
        <taxon>Vertebrata</taxon>
        <taxon>Euteleostomi</taxon>
        <taxon>Actinopterygii</taxon>
        <taxon>Neopterygii</taxon>
        <taxon>Teleostei</taxon>
        <taxon>Neoteleostei</taxon>
        <taxon>Acanthomorphata</taxon>
        <taxon>Eupercaria</taxon>
        <taxon>Sciaenidae</taxon>
        <taxon>Collichthys</taxon>
    </lineage>
</organism>
<protein>
    <submittedName>
        <fullName evidence="2">Uncharacterized protein</fullName>
    </submittedName>
</protein>
<proteinExistence type="predicted"/>
<reference evidence="2 3" key="1">
    <citation type="submission" date="2019-01" db="EMBL/GenBank/DDBJ databases">
        <title>Genome Assembly of Collichthys lucidus.</title>
        <authorList>
            <person name="Cai M."/>
            <person name="Xiao S."/>
        </authorList>
    </citation>
    <scope>NUCLEOTIDE SEQUENCE [LARGE SCALE GENOMIC DNA]</scope>
    <source>
        <strain evidence="2">JT15FE1705JMU</strain>
        <tissue evidence="2">Muscle</tissue>
    </source>
</reference>
<dbReference type="Proteomes" id="UP000298787">
    <property type="component" value="Chromosome 18"/>
</dbReference>
<evidence type="ECO:0000313" key="3">
    <source>
        <dbReference type="Proteomes" id="UP000298787"/>
    </source>
</evidence>
<evidence type="ECO:0000313" key="2">
    <source>
        <dbReference type="EMBL" id="TKS86937.1"/>
    </source>
</evidence>
<dbReference type="AlphaFoldDB" id="A0A4U5VFE9"/>
<evidence type="ECO:0000256" key="1">
    <source>
        <dbReference type="SAM" id="MobiDB-lite"/>
    </source>
</evidence>
<feature type="region of interest" description="Disordered" evidence="1">
    <location>
        <begin position="1"/>
        <end position="49"/>
    </location>
</feature>
<dbReference type="EMBL" id="CM014095">
    <property type="protein sequence ID" value="TKS86937.1"/>
    <property type="molecule type" value="Genomic_DNA"/>
</dbReference>